<dbReference type="PROSITE" id="PS00640">
    <property type="entry name" value="THIOL_PROTEASE_ASN"/>
    <property type="match status" value="1"/>
</dbReference>
<dbReference type="GO" id="GO:0006508">
    <property type="term" value="P:proteolysis"/>
    <property type="evidence" value="ECO:0007669"/>
    <property type="project" value="InterPro"/>
</dbReference>
<evidence type="ECO:0000313" key="4">
    <source>
        <dbReference type="EMBL" id="GMS98491.1"/>
    </source>
</evidence>
<dbReference type="GO" id="GO:0008234">
    <property type="term" value="F:cysteine-type peptidase activity"/>
    <property type="evidence" value="ECO:0007669"/>
    <property type="project" value="InterPro"/>
</dbReference>
<dbReference type="InterPro" id="IPR025661">
    <property type="entry name" value="Pept_asp_AS"/>
</dbReference>
<dbReference type="FunFam" id="3.90.70.10:FF:000332">
    <property type="entry name" value="Cathepsin L1"/>
    <property type="match status" value="1"/>
</dbReference>
<dbReference type="InterPro" id="IPR000668">
    <property type="entry name" value="Peptidase_C1A_C"/>
</dbReference>
<dbReference type="InterPro" id="IPR038765">
    <property type="entry name" value="Papain-like_cys_pep_sf"/>
</dbReference>
<dbReference type="AlphaFoldDB" id="A0AAV5TVL3"/>
<dbReference type="PANTHER" id="PTHR12411">
    <property type="entry name" value="CYSTEINE PROTEASE FAMILY C1-RELATED"/>
    <property type="match status" value="1"/>
</dbReference>
<dbReference type="Pfam" id="PF00112">
    <property type="entry name" value="Peptidase_C1"/>
    <property type="match status" value="1"/>
</dbReference>
<evidence type="ECO:0000256" key="1">
    <source>
        <dbReference type="ARBA" id="ARBA00008455"/>
    </source>
</evidence>
<proteinExistence type="inferred from homology"/>
<sequence>KGGCGCCWAFVTTGIIEGQLAIGGKGLVSLSEQNLVDCVSLNRGCRTGSPHLGLNYVFTNGGIETSDAYPYTACQGQTDTCRYNASNSAARIPLSPGYIDVAAGDEAALKEAVATIGPIGAAIDVMHNSFANYASGVLYEPKCQNENPNHGILVIGYGTDPEHGDYWLIKNSWGTTWGEEGYGKIARNRDNHCGIASMAMYALL</sequence>
<comment type="caution">
    <text evidence="4">The sequence shown here is derived from an EMBL/GenBank/DDBJ whole genome shotgun (WGS) entry which is preliminary data.</text>
</comment>
<comment type="similarity">
    <text evidence="1">Belongs to the peptidase C1 family.</text>
</comment>
<keyword evidence="5" id="KW-1185">Reference proteome</keyword>
<evidence type="ECO:0000256" key="2">
    <source>
        <dbReference type="ARBA" id="ARBA00023157"/>
    </source>
</evidence>
<protein>
    <recommendedName>
        <fullName evidence="3">Peptidase C1A papain C-terminal domain-containing protein</fullName>
    </recommendedName>
</protein>
<evidence type="ECO:0000259" key="3">
    <source>
        <dbReference type="SMART" id="SM00645"/>
    </source>
</evidence>
<organism evidence="4 5">
    <name type="scientific">Pristionchus entomophagus</name>
    <dbReference type="NCBI Taxonomy" id="358040"/>
    <lineage>
        <taxon>Eukaryota</taxon>
        <taxon>Metazoa</taxon>
        <taxon>Ecdysozoa</taxon>
        <taxon>Nematoda</taxon>
        <taxon>Chromadorea</taxon>
        <taxon>Rhabditida</taxon>
        <taxon>Rhabditina</taxon>
        <taxon>Diplogasteromorpha</taxon>
        <taxon>Diplogasteroidea</taxon>
        <taxon>Neodiplogasteridae</taxon>
        <taxon>Pristionchus</taxon>
    </lineage>
</organism>
<dbReference type="Proteomes" id="UP001432027">
    <property type="component" value="Unassembled WGS sequence"/>
</dbReference>
<feature type="domain" description="Peptidase C1A papain C-terminal" evidence="3">
    <location>
        <begin position="1"/>
        <end position="203"/>
    </location>
</feature>
<feature type="non-terminal residue" evidence="4">
    <location>
        <position position="1"/>
    </location>
</feature>
<dbReference type="CDD" id="cd02248">
    <property type="entry name" value="Peptidase_C1A"/>
    <property type="match status" value="1"/>
</dbReference>
<dbReference type="InterPro" id="IPR013128">
    <property type="entry name" value="Peptidase_C1A"/>
</dbReference>
<dbReference type="SUPFAM" id="SSF54001">
    <property type="entry name" value="Cysteine proteinases"/>
    <property type="match status" value="1"/>
</dbReference>
<dbReference type="EMBL" id="BTSX01000005">
    <property type="protein sequence ID" value="GMS98491.1"/>
    <property type="molecule type" value="Genomic_DNA"/>
</dbReference>
<gene>
    <name evidence="4" type="ORF">PENTCL1PPCAC_20666</name>
</gene>
<dbReference type="SMART" id="SM00645">
    <property type="entry name" value="Pept_C1"/>
    <property type="match status" value="1"/>
</dbReference>
<name>A0AAV5TVL3_9BILA</name>
<dbReference type="Gene3D" id="3.90.70.10">
    <property type="entry name" value="Cysteine proteinases"/>
    <property type="match status" value="1"/>
</dbReference>
<dbReference type="PRINTS" id="PR00705">
    <property type="entry name" value="PAPAIN"/>
</dbReference>
<keyword evidence="2" id="KW-1015">Disulfide bond</keyword>
<evidence type="ECO:0000313" key="5">
    <source>
        <dbReference type="Proteomes" id="UP001432027"/>
    </source>
</evidence>
<reference evidence="4" key="1">
    <citation type="submission" date="2023-10" db="EMBL/GenBank/DDBJ databases">
        <title>Genome assembly of Pristionchus species.</title>
        <authorList>
            <person name="Yoshida K."/>
            <person name="Sommer R.J."/>
        </authorList>
    </citation>
    <scope>NUCLEOTIDE SEQUENCE</scope>
    <source>
        <strain evidence="4">RS0144</strain>
    </source>
</reference>
<accession>A0AAV5TVL3</accession>
<dbReference type="InterPro" id="IPR039417">
    <property type="entry name" value="Peptidase_C1A_papain-like"/>
</dbReference>